<evidence type="ECO:0000256" key="1">
    <source>
        <dbReference type="SAM" id="MobiDB-lite"/>
    </source>
</evidence>
<feature type="region of interest" description="Disordered" evidence="1">
    <location>
        <begin position="54"/>
        <end position="77"/>
    </location>
</feature>
<accession>A0A8C0XGQ1</accession>
<sequence>MYTRKQETDLGGKILTLWEAYQKCFQVRKQRISFSHDTEQQKDAACLAKRRSSRASYCKAPPPHEQGPFSGHNSHSR</sequence>
<dbReference type="Ensembl" id="ENSCCNT00000032626.1">
    <property type="protein sequence ID" value="ENSCCNP00000025676.1"/>
    <property type="gene ID" value="ENSCCNG00000025009.1"/>
</dbReference>
<reference evidence="2" key="1">
    <citation type="submission" date="2023-09" db="UniProtKB">
        <authorList>
            <consortium name="Ensembl"/>
        </authorList>
    </citation>
    <scope>IDENTIFICATION</scope>
</reference>
<organism evidence="2">
    <name type="scientific">Castor canadensis</name>
    <name type="common">American beaver</name>
    <dbReference type="NCBI Taxonomy" id="51338"/>
    <lineage>
        <taxon>Eukaryota</taxon>
        <taxon>Metazoa</taxon>
        <taxon>Chordata</taxon>
        <taxon>Craniata</taxon>
        <taxon>Vertebrata</taxon>
        <taxon>Euteleostomi</taxon>
        <taxon>Mammalia</taxon>
        <taxon>Eutheria</taxon>
        <taxon>Euarchontoglires</taxon>
        <taxon>Glires</taxon>
        <taxon>Rodentia</taxon>
        <taxon>Castorimorpha</taxon>
        <taxon>Castoridae</taxon>
        <taxon>Castor</taxon>
    </lineage>
</organism>
<name>A0A8C0XGQ1_CASCN</name>
<dbReference type="AlphaFoldDB" id="A0A8C0XGQ1"/>
<proteinExistence type="predicted"/>
<evidence type="ECO:0000313" key="2">
    <source>
        <dbReference type="Ensembl" id="ENSCCNP00000025676.1"/>
    </source>
</evidence>
<protein>
    <submittedName>
        <fullName evidence="2">Uncharacterized protein</fullName>
    </submittedName>
</protein>